<accession>A0A1A9QD82</accession>
<organism evidence="1 2">
    <name type="scientific">Candidatus Mycoplasma haematobovis</name>
    <dbReference type="NCBI Taxonomy" id="432608"/>
    <lineage>
        <taxon>Bacteria</taxon>
        <taxon>Bacillati</taxon>
        <taxon>Mycoplasmatota</taxon>
        <taxon>Mollicutes</taxon>
        <taxon>Mycoplasmataceae</taxon>
        <taxon>Mycoplasma</taxon>
    </lineage>
</organism>
<sequence length="133" mass="14560">MASNLVKVLSIGGGGATVSAGGATTYFLLSEKERPISDVLIENGKILLSTTGTPEDTQWATNWQEFKRTYTETKPPSDNWAISGEWASVFKASGVNADFKSKCTENAKTKVKNKDNKLYKEVEKYCSKNKVNA</sequence>
<dbReference type="STRING" id="432608.A6V39_03375"/>
<proteinExistence type="predicted"/>
<comment type="caution">
    <text evidence="1">The sequence shown here is derived from an EMBL/GenBank/DDBJ whole genome shotgun (WGS) entry which is preliminary data.</text>
</comment>
<reference evidence="2" key="1">
    <citation type="submission" date="2016-04" db="EMBL/GenBank/DDBJ databases">
        <authorList>
            <person name="Quiroz-Castaneda R.E."/>
            <person name="Martinez-Ocampo F."/>
        </authorList>
    </citation>
    <scope>NUCLEOTIDE SEQUENCE [LARGE SCALE GENOMIC DNA]</scope>
    <source>
        <strain evidence="2">INIFAP01</strain>
    </source>
</reference>
<name>A0A1A9QD82_9MOLU</name>
<keyword evidence="2" id="KW-1185">Reference proteome</keyword>
<evidence type="ECO:0000313" key="1">
    <source>
        <dbReference type="EMBL" id="OAL09926.1"/>
    </source>
</evidence>
<evidence type="ECO:0000313" key="2">
    <source>
        <dbReference type="Proteomes" id="UP000077623"/>
    </source>
</evidence>
<dbReference type="RefSeq" id="WP_187150313.1">
    <property type="nucleotide sequence ID" value="NZ_LWUJ01000012.1"/>
</dbReference>
<dbReference type="Proteomes" id="UP000077623">
    <property type="component" value="Unassembled WGS sequence"/>
</dbReference>
<protein>
    <submittedName>
        <fullName evidence="1">Uncharacterized protein</fullName>
    </submittedName>
</protein>
<dbReference type="EMBL" id="LWUJ01000012">
    <property type="protein sequence ID" value="OAL09926.1"/>
    <property type="molecule type" value="Genomic_DNA"/>
</dbReference>
<gene>
    <name evidence="1" type="ORF">A6V39_03375</name>
</gene>
<dbReference type="AlphaFoldDB" id="A0A1A9QD82"/>